<organism evidence="1 2">
    <name type="scientific">Ixodes persulcatus</name>
    <name type="common">Taiga tick</name>
    <dbReference type="NCBI Taxonomy" id="34615"/>
    <lineage>
        <taxon>Eukaryota</taxon>
        <taxon>Metazoa</taxon>
        <taxon>Ecdysozoa</taxon>
        <taxon>Arthropoda</taxon>
        <taxon>Chelicerata</taxon>
        <taxon>Arachnida</taxon>
        <taxon>Acari</taxon>
        <taxon>Parasitiformes</taxon>
        <taxon>Ixodida</taxon>
        <taxon>Ixodoidea</taxon>
        <taxon>Ixodidae</taxon>
        <taxon>Ixodinae</taxon>
        <taxon>Ixodes</taxon>
    </lineage>
</organism>
<evidence type="ECO:0000313" key="1">
    <source>
        <dbReference type="EMBL" id="KAG0423300.1"/>
    </source>
</evidence>
<proteinExistence type="predicted"/>
<gene>
    <name evidence="1" type="ORF">HPB47_000913</name>
</gene>
<accession>A0AC60PQL8</accession>
<dbReference type="EMBL" id="JABSTQ010010117">
    <property type="protein sequence ID" value="KAG0423300.1"/>
    <property type="molecule type" value="Genomic_DNA"/>
</dbReference>
<keyword evidence="2" id="KW-1185">Reference proteome</keyword>
<evidence type="ECO:0000313" key="2">
    <source>
        <dbReference type="Proteomes" id="UP000805193"/>
    </source>
</evidence>
<dbReference type="Proteomes" id="UP000805193">
    <property type="component" value="Unassembled WGS sequence"/>
</dbReference>
<reference evidence="1 2" key="1">
    <citation type="journal article" date="2020" name="Cell">
        <title>Large-Scale Comparative Analyses of Tick Genomes Elucidate Their Genetic Diversity and Vector Capacities.</title>
        <authorList>
            <consortium name="Tick Genome and Microbiome Consortium (TIGMIC)"/>
            <person name="Jia N."/>
            <person name="Wang J."/>
            <person name="Shi W."/>
            <person name="Du L."/>
            <person name="Sun Y."/>
            <person name="Zhan W."/>
            <person name="Jiang J.F."/>
            <person name="Wang Q."/>
            <person name="Zhang B."/>
            <person name="Ji P."/>
            <person name="Bell-Sakyi L."/>
            <person name="Cui X.M."/>
            <person name="Yuan T.T."/>
            <person name="Jiang B.G."/>
            <person name="Yang W.F."/>
            <person name="Lam T.T."/>
            <person name="Chang Q.C."/>
            <person name="Ding S.J."/>
            <person name="Wang X.J."/>
            <person name="Zhu J.G."/>
            <person name="Ruan X.D."/>
            <person name="Zhao L."/>
            <person name="Wei J.T."/>
            <person name="Ye R.Z."/>
            <person name="Que T.C."/>
            <person name="Du C.H."/>
            <person name="Zhou Y.H."/>
            <person name="Cheng J.X."/>
            <person name="Dai P.F."/>
            <person name="Guo W.B."/>
            <person name="Han X.H."/>
            <person name="Huang E.J."/>
            <person name="Li L.F."/>
            <person name="Wei W."/>
            <person name="Gao Y.C."/>
            <person name="Liu J.Z."/>
            <person name="Shao H.Z."/>
            <person name="Wang X."/>
            <person name="Wang C.C."/>
            <person name="Yang T.C."/>
            <person name="Huo Q.B."/>
            <person name="Li W."/>
            <person name="Chen H.Y."/>
            <person name="Chen S.E."/>
            <person name="Zhou L.G."/>
            <person name="Ni X.B."/>
            <person name="Tian J.H."/>
            <person name="Sheng Y."/>
            <person name="Liu T."/>
            <person name="Pan Y.S."/>
            <person name="Xia L.Y."/>
            <person name="Li J."/>
            <person name="Zhao F."/>
            <person name="Cao W.C."/>
        </authorList>
    </citation>
    <scope>NUCLEOTIDE SEQUENCE [LARGE SCALE GENOMIC DNA]</scope>
    <source>
        <strain evidence="1">Iper-2018</strain>
    </source>
</reference>
<name>A0AC60PQL8_IXOPE</name>
<protein>
    <submittedName>
        <fullName evidence="1">Uncharacterized protein</fullName>
    </submittedName>
</protein>
<comment type="caution">
    <text evidence="1">The sequence shown here is derived from an EMBL/GenBank/DDBJ whole genome shotgun (WGS) entry which is preliminary data.</text>
</comment>
<sequence>MGEEWGEEAREKEGEDSPGGEREERDCVSGFAGFFGQNGPDHGRTDGRSPERALEKRGRETVPGLAVPTPSKSSLRKDNDTVARRFRRGGAESEPQSAAYDDPASEVASFEPQDSNAHRAWGQPERLAWDRKQAPVHRPERGPYQKFRRTVQLRETKELRKSDDLAPCEERARRFTLNRWQTRRANGLQRTAPNSGVVGAQKRDTLCPI</sequence>